<name>A0ABR6PG27_9SPHI</name>
<accession>A0ABR6PG27</accession>
<keyword evidence="2" id="KW-1185">Reference proteome</keyword>
<gene>
    <name evidence="1" type="ORF">HDF23_001444</name>
</gene>
<evidence type="ECO:0000313" key="2">
    <source>
        <dbReference type="Proteomes" id="UP000541583"/>
    </source>
</evidence>
<proteinExistence type="predicted"/>
<reference evidence="1 2" key="1">
    <citation type="submission" date="2020-08" db="EMBL/GenBank/DDBJ databases">
        <title>Genomic Encyclopedia of Type Strains, Phase IV (KMG-V): Genome sequencing to study the core and pangenomes of soil and plant-associated prokaryotes.</title>
        <authorList>
            <person name="Whitman W."/>
        </authorList>
    </citation>
    <scope>NUCLEOTIDE SEQUENCE [LARGE SCALE GENOMIC DNA]</scope>
    <source>
        <strain evidence="1 2">ANJLi2</strain>
    </source>
</reference>
<protein>
    <recommendedName>
        <fullName evidence="3">Phage protein</fullName>
    </recommendedName>
</protein>
<organism evidence="1 2">
    <name type="scientific">Mucilaginibacter lappiensis</name>
    <dbReference type="NCBI Taxonomy" id="354630"/>
    <lineage>
        <taxon>Bacteria</taxon>
        <taxon>Pseudomonadati</taxon>
        <taxon>Bacteroidota</taxon>
        <taxon>Sphingobacteriia</taxon>
        <taxon>Sphingobacteriales</taxon>
        <taxon>Sphingobacteriaceae</taxon>
        <taxon>Mucilaginibacter</taxon>
    </lineage>
</organism>
<dbReference type="EMBL" id="JACHCB010000002">
    <property type="protein sequence ID" value="MBB6108709.1"/>
    <property type="molecule type" value="Genomic_DNA"/>
</dbReference>
<evidence type="ECO:0000313" key="1">
    <source>
        <dbReference type="EMBL" id="MBB6108709.1"/>
    </source>
</evidence>
<dbReference type="Proteomes" id="UP000541583">
    <property type="component" value="Unassembled WGS sequence"/>
</dbReference>
<sequence length="179" mass="21032">MKASELQINIDDKLSAAFNFLDDFFDSGLPKEHRKDLKKWRFHVINDEQYNGRHGAGHVFLVYEETIQLIEIAHTLMGHNEISTAAIDVTEDDIEQEKMDWIYFPTNLSQKELVDPFKTIEIFFESTTVDQYKDLLHEWLRVALSNKAALEMLSAKEIIDVYDKLRKLYSAAWLIHQRK</sequence>
<evidence type="ECO:0008006" key="3">
    <source>
        <dbReference type="Google" id="ProtNLM"/>
    </source>
</evidence>
<dbReference type="RefSeq" id="WP_076370788.1">
    <property type="nucleotide sequence ID" value="NZ_FTMG01000002.1"/>
</dbReference>
<comment type="caution">
    <text evidence="1">The sequence shown here is derived from an EMBL/GenBank/DDBJ whole genome shotgun (WGS) entry which is preliminary data.</text>
</comment>